<evidence type="ECO:0000256" key="2">
    <source>
        <dbReference type="ARBA" id="ARBA00004300"/>
    </source>
</evidence>
<comment type="similarity">
    <text evidence="3">Belongs to the MOZART2 family.</text>
</comment>
<evidence type="ECO:0000256" key="3">
    <source>
        <dbReference type="ARBA" id="ARBA00007286"/>
    </source>
</evidence>
<dbReference type="AlphaFoldDB" id="A0A2T7PHK5"/>
<evidence type="ECO:0000256" key="1">
    <source>
        <dbReference type="ARBA" id="ARBA00004186"/>
    </source>
</evidence>
<dbReference type="PANTHER" id="PTHR28578:SF2">
    <property type="entry name" value="MITOTIC-SPINDLE ORGANIZING PROTEIN 2"/>
    <property type="match status" value="1"/>
</dbReference>
<keyword evidence="5" id="KW-0206">Cytoskeleton</keyword>
<dbReference type="OMA" id="NINKGQQ"/>
<feature type="compositionally biased region" description="Polar residues" evidence="6">
    <location>
        <begin position="86"/>
        <end position="97"/>
    </location>
</feature>
<evidence type="ECO:0000256" key="4">
    <source>
        <dbReference type="ARBA" id="ARBA00022490"/>
    </source>
</evidence>
<keyword evidence="8" id="KW-1185">Reference proteome</keyword>
<dbReference type="PANTHER" id="PTHR28578">
    <property type="entry name" value="MITOTIC-SPINDLE ORGANIZING PROTEIN 2A-RELATED"/>
    <property type="match status" value="1"/>
</dbReference>
<dbReference type="Proteomes" id="UP000245119">
    <property type="component" value="Linkage Group LG4"/>
</dbReference>
<gene>
    <name evidence="7" type="ORF">C0Q70_08334</name>
</gene>
<dbReference type="OrthoDB" id="10064769at2759"/>
<dbReference type="InterPro" id="IPR024332">
    <property type="entry name" value="MOZART2"/>
</dbReference>
<dbReference type="GO" id="GO:0005819">
    <property type="term" value="C:spindle"/>
    <property type="evidence" value="ECO:0007669"/>
    <property type="project" value="UniProtKB-SubCell"/>
</dbReference>
<evidence type="ECO:0000256" key="6">
    <source>
        <dbReference type="SAM" id="MobiDB-lite"/>
    </source>
</evidence>
<protein>
    <submittedName>
        <fullName evidence="7">Uncharacterized protein</fullName>
    </submittedName>
</protein>
<dbReference type="EMBL" id="PZQS01000004">
    <property type="protein sequence ID" value="PVD32887.1"/>
    <property type="molecule type" value="Genomic_DNA"/>
</dbReference>
<feature type="region of interest" description="Disordered" evidence="6">
    <location>
        <begin position="86"/>
        <end position="127"/>
    </location>
</feature>
<sequence>MTSEQKEVLRFQIRSKNVLTQDEAELFELTQLAGITMDPSVFKIILDLLKLNVDPTAILHMLKLMCDPQQQKAAVDTQDFITSSAPTFVSSHTTTQSRSHKLRSTNINKGQQPTSSSSSSRLKDYRR</sequence>
<organism evidence="7 8">
    <name type="scientific">Pomacea canaliculata</name>
    <name type="common">Golden apple snail</name>
    <dbReference type="NCBI Taxonomy" id="400727"/>
    <lineage>
        <taxon>Eukaryota</taxon>
        <taxon>Metazoa</taxon>
        <taxon>Spiralia</taxon>
        <taxon>Lophotrochozoa</taxon>
        <taxon>Mollusca</taxon>
        <taxon>Gastropoda</taxon>
        <taxon>Caenogastropoda</taxon>
        <taxon>Architaenioglossa</taxon>
        <taxon>Ampullarioidea</taxon>
        <taxon>Ampullariidae</taxon>
        <taxon>Pomacea</taxon>
    </lineage>
</organism>
<dbReference type="STRING" id="400727.A0A2T7PHK5"/>
<name>A0A2T7PHK5_POMCA</name>
<evidence type="ECO:0000313" key="7">
    <source>
        <dbReference type="EMBL" id="PVD32887.1"/>
    </source>
</evidence>
<dbReference type="GO" id="GO:0005813">
    <property type="term" value="C:centrosome"/>
    <property type="evidence" value="ECO:0007669"/>
    <property type="project" value="UniProtKB-SubCell"/>
</dbReference>
<comment type="caution">
    <text evidence="7">The sequence shown here is derived from an EMBL/GenBank/DDBJ whole genome shotgun (WGS) entry which is preliminary data.</text>
</comment>
<keyword evidence="4" id="KW-0963">Cytoplasm</keyword>
<accession>A0A2T7PHK5</accession>
<reference evidence="7 8" key="1">
    <citation type="submission" date="2018-04" db="EMBL/GenBank/DDBJ databases">
        <title>The genome of golden apple snail Pomacea canaliculata provides insight into stress tolerance and invasive adaptation.</title>
        <authorList>
            <person name="Liu C."/>
            <person name="Liu B."/>
            <person name="Ren Y."/>
            <person name="Zhang Y."/>
            <person name="Wang H."/>
            <person name="Li S."/>
            <person name="Jiang F."/>
            <person name="Yin L."/>
            <person name="Zhang G."/>
            <person name="Qian W."/>
            <person name="Fan W."/>
        </authorList>
    </citation>
    <scope>NUCLEOTIDE SEQUENCE [LARGE SCALE GENOMIC DNA]</scope>
    <source>
        <strain evidence="7">SZHN2017</strain>
        <tissue evidence="7">Muscle</tissue>
    </source>
</reference>
<dbReference type="Pfam" id="PF12926">
    <property type="entry name" value="MOZART2"/>
    <property type="match status" value="1"/>
</dbReference>
<feature type="compositionally biased region" description="Polar residues" evidence="6">
    <location>
        <begin position="104"/>
        <end position="114"/>
    </location>
</feature>
<evidence type="ECO:0000313" key="8">
    <source>
        <dbReference type="Proteomes" id="UP000245119"/>
    </source>
</evidence>
<evidence type="ECO:0000256" key="5">
    <source>
        <dbReference type="ARBA" id="ARBA00023212"/>
    </source>
</evidence>
<comment type="subcellular location">
    <subcellularLocation>
        <location evidence="2">Cytoplasm</location>
        <location evidence="2">Cytoskeleton</location>
        <location evidence="2">Microtubule organizing center</location>
        <location evidence="2">Centrosome</location>
    </subcellularLocation>
    <subcellularLocation>
        <location evidence="1">Cytoplasm</location>
        <location evidence="1">Cytoskeleton</location>
        <location evidence="1">Spindle</location>
    </subcellularLocation>
</comment>
<proteinExistence type="inferred from homology"/>